<evidence type="ECO:0000313" key="5">
    <source>
        <dbReference type="Proteomes" id="UP001501470"/>
    </source>
</evidence>
<dbReference type="SMART" id="SM00560">
    <property type="entry name" value="LamGL"/>
    <property type="match status" value="1"/>
</dbReference>
<comment type="caution">
    <text evidence="4">The sequence shown here is derived from an EMBL/GenBank/DDBJ whole genome shotgun (WGS) entry which is preliminary data.</text>
</comment>
<keyword evidence="5" id="KW-1185">Reference proteome</keyword>
<gene>
    <name evidence="4" type="ORF">GCM10009827_003920</name>
</gene>
<dbReference type="InterPro" id="IPR006558">
    <property type="entry name" value="LamG-like"/>
</dbReference>
<dbReference type="Gene3D" id="3.30.2080.10">
    <property type="entry name" value="GH92 mannosidase domain"/>
    <property type="match status" value="1"/>
</dbReference>
<evidence type="ECO:0000256" key="1">
    <source>
        <dbReference type="ARBA" id="ARBA00022729"/>
    </source>
</evidence>
<accession>A0ABN1ZIZ7</accession>
<dbReference type="Gene3D" id="1.20.1610.10">
    <property type="entry name" value="alpha-1,2-mannosidases domains"/>
    <property type="match status" value="1"/>
</dbReference>
<dbReference type="EMBL" id="BAAAQD010000001">
    <property type="protein sequence ID" value="GAA1499864.1"/>
    <property type="molecule type" value="Genomic_DNA"/>
</dbReference>
<dbReference type="Gene3D" id="2.60.120.200">
    <property type="match status" value="1"/>
</dbReference>
<dbReference type="Pfam" id="PF07971">
    <property type="entry name" value="Glyco_hydro_92"/>
    <property type="match status" value="1"/>
</dbReference>
<dbReference type="InterPro" id="IPR012939">
    <property type="entry name" value="Glyco_hydro_92"/>
</dbReference>
<dbReference type="InterPro" id="IPR013320">
    <property type="entry name" value="ConA-like_dom_sf"/>
</dbReference>
<evidence type="ECO:0000259" key="3">
    <source>
        <dbReference type="SMART" id="SM00560"/>
    </source>
</evidence>
<dbReference type="InterPro" id="IPR050883">
    <property type="entry name" value="PNGase"/>
</dbReference>
<organism evidence="4 5">
    <name type="scientific">Dactylosporangium maewongense</name>
    <dbReference type="NCBI Taxonomy" id="634393"/>
    <lineage>
        <taxon>Bacteria</taxon>
        <taxon>Bacillati</taxon>
        <taxon>Actinomycetota</taxon>
        <taxon>Actinomycetes</taxon>
        <taxon>Micromonosporales</taxon>
        <taxon>Micromonosporaceae</taxon>
        <taxon>Dactylosporangium</taxon>
    </lineage>
</organism>
<dbReference type="PANTHER" id="PTHR12143">
    <property type="entry name" value="PEPTIDE N-GLYCANASE PNGASE -RELATED"/>
    <property type="match status" value="1"/>
</dbReference>
<dbReference type="PANTHER" id="PTHR12143:SF39">
    <property type="entry name" value="SECRETED PROTEIN"/>
    <property type="match status" value="1"/>
</dbReference>
<keyword evidence="1" id="KW-0732">Signal</keyword>
<dbReference type="Proteomes" id="UP001501470">
    <property type="component" value="Unassembled WGS sequence"/>
</dbReference>
<dbReference type="SUPFAM" id="SSF49899">
    <property type="entry name" value="Concanavalin A-like lectins/glucanases"/>
    <property type="match status" value="1"/>
</dbReference>
<reference evidence="4 5" key="1">
    <citation type="journal article" date="2019" name="Int. J. Syst. Evol. Microbiol.">
        <title>The Global Catalogue of Microorganisms (GCM) 10K type strain sequencing project: providing services to taxonomists for standard genome sequencing and annotation.</title>
        <authorList>
            <consortium name="The Broad Institute Genomics Platform"/>
            <consortium name="The Broad Institute Genome Sequencing Center for Infectious Disease"/>
            <person name="Wu L."/>
            <person name="Ma J."/>
        </authorList>
    </citation>
    <scope>NUCLEOTIDE SEQUENCE [LARGE SCALE GENOMIC DNA]</scope>
    <source>
        <strain evidence="4 5">JCM 15933</strain>
    </source>
</reference>
<keyword evidence="2" id="KW-1015">Disulfide bond</keyword>
<feature type="domain" description="LamG-like jellyroll fold" evidence="3">
    <location>
        <begin position="315"/>
        <end position="446"/>
    </location>
</feature>
<dbReference type="Pfam" id="PF13385">
    <property type="entry name" value="Laminin_G_3"/>
    <property type="match status" value="1"/>
</dbReference>
<name>A0ABN1ZIZ7_9ACTN</name>
<evidence type="ECO:0000313" key="4">
    <source>
        <dbReference type="EMBL" id="GAA1499864.1"/>
    </source>
</evidence>
<sequence length="452" mass="47191">MLERANWWRNTFNALATPAEGYQQARNKDGSWVGGFSPSTDVGFAQGSSATYTWMVPQNVAGLAEAMGGTAVAARRLDGFFHDTAGNWAVKGGSALRYDPANEPGLHTPWLYNGLGQPWKTQATTREIVDTVYTTGPGGLPGNDDLGTMSAWYVFAAMGVFPQVPGRAELLVGSPLFPTVHVARDNGVGIVIDAPATTDAAQYVQSATLDGVAYGKSWLPESFVRTGGTLNLTMGTAASTWGSPPPDQVGVASFCGPVSRPQGTAVSTWPFDGTAGGATLVGAPQWTAGHAGQALLLNGSGQYADTGRAVLPTTGNYTVAAWVRLDAAGAFRTVVSQDGATSSAFFLQYSGADKTFAMSFADRRALAPLTPVTGRWYHLAGVRDADAGHLSLYVDGVLARQIDACTADAATGPLVTGRARWGGAPVDYWAGAIDDVRAYDRALTAAQVKALV</sequence>
<protein>
    <recommendedName>
        <fullName evidence="3">LamG-like jellyroll fold domain-containing protein</fullName>
    </recommendedName>
</protein>
<dbReference type="RefSeq" id="WP_344498820.1">
    <property type="nucleotide sequence ID" value="NZ_BAAAQD010000001.1"/>
</dbReference>
<evidence type="ECO:0000256" key="2">
    <source>
        <dbReference type="ARBA" id="ARBA00023157"/>
    </source>
</evidence>
<proteinExistence type="predicted"/>